<accession>A0A0A9AGN0</accession>
<dbReference type="EMBL" id="GBRH01251643">
    <property type="protein sequence ID" value="JAD46252.1"/>
    <property type="molecule type" value="Transcribed_RNA"/>
</dbReference>
<proteinExistence type="predicted"/>
<protein>
    <submittedName>
        <fullName evidence="1">Uncharacterized protein</fullName>
    </submittedName>
</protein>
<dbReference type="AlphaFoldDB" id="A0A0A9AGN0"/>
<organism evidence="1">
    <name type="scientific">Arundo donax</name>
    <name type="common">Giant reed</name>
    <name type="synonym">Donax arundinaceus</name>
    <dbReference type="NCBI Taxonomy" id="35708"/>
    <lineage>
        <taxon>Eukaryota</taxon>
        <taxon>Viridiplantae</taxon>
        <taxon>Streptophyta</taxon>
        <taxon>Embryophyta</taxon>
        <taxon>Tracheophyta</taxon>
        <taxon>Spermatophyta</taxon>
        <taxon>Magnoliopsida</taxon>
        <taxon>Liliopsida</taxon>
        <taxon>Poales</taxon>
        <taxon>Poaceae</taxon>
        <taxon>PACMAD clade</taxon>
        <taxon>Arundinoideae</taxon>
        <taxon>Arundineae</taxon>
        <taxon>Arundo</taxon>
    </lineage>
</organism>
<reference evidence="1" key="2">
    <citation type="journal article" date="2015" name="Data Brief">
        <title>Shoot transcriptome of the giant reed, Arundo donax.</title>
        <authorList>
            <person name="Barrero R.A."/>
            <person name="Guerrero F.D."/>
            <person name="Moolhuijzen P."/>
            <person name="Goolsby J.A."/>
            <person name="Tidwell J."/>
            <person name="Bellgard S.E."/>
            <person name="Bellgard M.I."/>
        </authorList>
    </citation>
    <scope>NUCLEOTIDE SEQUENCE</scope>
    <source>
        <tissue evidence="1">Shoot tissue taken approximately 20 cm above the soil surface</tissue>
    </source>
</reference>
<reference evidence="1" key="1">
    <citation type="submission" date="2014-09" db="EMBL/GenBank/DDBJ databases">
        <authorList>
            <person name="Magalhaes I.L.F."/>
            <person name="Oliveira U."/>
            <person name="Santos F.R."/>
            <person name="Vidigal T.H.D.A."/>
            <person name="Brescovit A.D."/>
            <person name="Santos A.J."/>
        </authorList>
    </citation>
    <scope>NUCLEOTIDE SEQUENCE</scope>
    <source>
        <tissue evidence="1">Shoot tissue taken approximately 20 cm above the soil surface</tissue>
    </source>
</reference>
<evidence type="ECO:0000313" key="1">
    <source>
        <dbReference type="EMBL" id="JAD46252.1"/>
    </source>
</evidence>
<sequence>MHKSFGCQTSSSVNQWYSKRGTNIKHHLLSTVSKVMS</sequence>
<name>A0A0A9AGN0_ARUDO</name>